<organism evidence="1">
    <name type="scientific">Anopheles darlingi</name>
    <name type="common">Mosquito</name>
    <dbReference type="NCBI Taxonomy" id="43151"/>
    <lineage>
        <taxon>Eukaryota</taxon>
        <taxon>Metazoa</taxon>
        <taxon>Ecdysozoa</taxon>
        <taxon>Arthropoda</taxon>
        <taxon>Hexapoda</taxon>
        <taxon>Insecta</taxon>
        <taxon>Pterygota</taxon>
        <taxon>Neoptera</taxon>
        <taxon>Endopterygota</taxon>
        <taxon>Diptera</taxon>
        <taxon>Nematocera</taxon>
        <taxon>Culicoidea</taxon>
        <taxon>Culicidae</taxon>
        <taxon>Anophelinae</taxon>
        <taxon>Anopheles</taxon>
    </lineage>
</organism>
<reference evidence="1" key="1">
    <citation type="submission" date="2018-01" db="EMBL/GenBank/DDBJ databases">
        <title>An insight into the sialome of Amazonian anophelines.</title>
        <authorList>
            <person name="Ribeiro J.M."/>
            <person name="Scarpassa V."/>
            <person name="Calvo E."/>
        </authorList>
    </citation>
    <scope>NUCLEOTIDE SEQUENCE</scope>
</reference>
<protein>
    <submittedName>
        <fullName evidence="1">Putative secreted protein</fullName>
    </submittedName>
</protein>
<proteinExistence type="predicted"/>
<sequence>MLSTDGVVVVAAAAAAEGDEGGDVDDVGSTSGCSGEATVVSSFRWALPLVERFSASICGCCWSCCWW</sequence>
<accession>A0A2M4DCC9</accession>
<evidence type="ECO:0000313" key="1">
    <source>
        <dbReference type="EMBL" id="MBW75121.1"/>
    </source>
</evidence>
<dbReference type="EMBL" id="GGFL01010943">
    <property type="protein sequence ID" value="MBW75121.1"/>
    <property type="molecule type" value="Transcribed_RNA"/>
</dbReference>
<dbReference type="AlphaFoldDB" id="A0A2M4DCC9"/>
<name>A0A2M4DCC9_ANODA</name>